<keyword evidence="2" id="KW-1185">Reference proteome</keyword>
<dbReference type="AlphaFoldDB" id="B2VAR3"/>
<organism evidence="1 2">
    <name type="scientific">Erwinia tasmaniensis (strain DSM 17950 / CFBP 7177 / CIP 109463 / NCPPB 4357 / Et1/99)</name>
    <dbReference type="NCBI Taxonomy" id="465817"/>
    <lineage>
        <taxon>Bacteria</taxon>
        <taxon>Pseudomonadati</taxon>
        <taxon>Pseudomonadota</taxon>
        <taxon>Gammaproteobacteria</taxon>
        <taxon>Enterobacterales</taxon>
        <taxon>Erwiniaceae</taxon>
        <taxon>Erwinia</taxon>
    </lineage>
</organism>
<dbReference type="Proteomes" id="UP000001726">
    <property type="component" value="Plasmid pET35"/>
</dbReference>
<evidence type="ECO:0000313" key="2">
    <source>
        <dbReference type="Proteomes" id="UP000001726"/>
    </source>
</evidence>
<sequence length="272" mass="30299">MAKEANSVEDMKTKPIADLIKFIANSVNFVCTGKGGVGKSYVAQTLGQYFLHYKKVPTSTGDADPVNASTYRVKALNPVFIKIMENNTILQSMFDQVMDSIVNNDDQTFVLDTGASTYIPLMKYFHDNDLIEFLSSLDRPVYLHTIIVAGQELPDTLAGFTSLCDMVKGSNVKVIAWVNEVSGKPMVESKGSQIPLVETPFFDKYADSLAGVVVIENRNSDAFEQDLKLLTSQNLTLEEVKNSDKFNVMQKARLNKVYKGIYEQLDEIYTLS</sequence>
<dbReference type="EMBL" id="CU468130">
    <property type="protein sequence ID" value="CAO94832.1"/>
    <property type="molecule type" value="Genomic_DNA"/>
</dbReference>
<protein>
    <submittedName>
        <fullName evidence="1">Conjugal transfer protein TraL</fullName>
    </submittedName>
</protein>
<dbReference type="RefSeq" id="WP_012443189.1">
    <property type="nucleotide sequence ID" value="NC_010696.1"/>
</dbReference>
<geneLocation type="plasmid" evidence="1 2">
    <name>pET35</name>
</geneLocation>
<name>B2VAR3_ERWT9</name>
<evidence type="ECO:0000313" key="1">
    <source>
        <dbReference type="EMBL" id="CAO94832.1"/>
    </source>
</evidence>
<keyword evidence="1" id="KW-0614">Plasmid</keyword>
<gene>
    <name evidence="1" type="primary">traL</name>
    <name evidence="1" type="ordered locus">ETA_pET350320</name>
</gene>
<dbReference type="KEGG" id="eta:ETA_pET350320"/>
<reference evidence="1 2" key="1">
    <citation type="journal article" date="2008" name="Environ. Microbiol.">
        <title>The genome of Erwinia tasmaniensis strain Et1/99, a non-pathogenic bacterium in the genus Erwinia.</title>
        <authorList>
            <person name="Kube M."/>
            <person name="Migdoll A.M."/>
            <person name="Mueller I."/>
            <person name="Kuhl H."/>
            <person name="Beck A."/>
            <person name="Reinhardt R."/>
            <person name="Geider K."/>
        </authorList>
    </citation>
    <scope>NUCLEOTIDE SEQUENCE [LARGE SCALE GENOMIC DNA]</scope>
    <source>
        <strain evidence="2">DSM 17950 / CFBP 7177 / CIP 109463 / NCPPB 4357 / Et1/99</strain>
        <plasmid evidence="2">pET35</plasmid>
    </source>
</reference>
<proteinExistence type="predicted"/>
<dbReference type="eggNOG" id="COG1192">
    <property type="taxonomic scope" value="Bacteria"/>
</dbReference>
<dbReference type="OrthoDB" id="69313at2"/>
<dbReference type="HOGENOM" id="CLU_076039_0_0_6"/>
<dbReference type="SUPFAM" id="SSF52540">
    <property type="entry name" value="P-loop containing nucleoside triphosphate hydrolases"/>
    <property type="match status" value="1"/>
</dbReference>
<accession>B2VAR3</accession>
<dbReference type="InterPro" id="IPR027417">
    <property type="entry name" value="P-loop_NTPase"/>
</dbReference>